<evidence type="ECO:0000256" key="1">
    <source>
        <dbReference type="SAM" id="Phobius"/>
    </source>
</evidence>
<keyword evidence="3" id="KW-1185">Reference proteome</keyword>
<evidence type="ECO:0000313" key="2">
    <source>
        <dbReference type="EMBL" id="MDI9865764.1"/>
    </source>
</evidence>
<accession>A0ABT6YQM4</accession>
<keyword evidence="1" id="KW-0812">Transmembrane</keyword>
<protein>
    <submittedName>
        <fullName evidence="2">Uncharacterized protein</fullName>
    </submittedName>
</protein>
<feature type="transmembrane region" description="Helical" evidence="1">
    <location>
        <begin position="143"/>
        <end position="164"/>
    </location>
</feature>
<feature type="transmembrane region" description="Helical" evidence="1">
    <location>
        <begin position="45"/>
        <end position="63"/>
    </location>
</feature>
<dbReference type="EMBL" id="JASHID010000011">
    <property type="protein sequence ID" value="MDI9865764.1"/>
    <property type="molecule type" value="Genomic_DNA"/>
</dbReference>
<proteinExistence type="predicted"/>
<gene>
    <name evidence="2" type="ORF">QM480_15575</name>
</gene>
<sequence length="244" mass="28297">MTRKRRNKNKQVRLSNLTLHKLDWLEWITIGLAGWFLFYPKPYNILLGVLLAIPIIGLLLNGLHKPSIATLVEISSDKDGDDKYDVADFIDVAAWIILLRTLLDYEFESVYSMIIPGTLACVIVLTILFVTHKLIEQSNRNKWWIYCSLIFQISLYSYAGTYAANCTYDYSEPKVYNAKIVSKRISTGSKGRKTYYLKVTPWGHHYDEEEISVAESQYNEMQTGQTIKIDLKKGLFNIPWYYIE</sequence>
<dbReference type="Proteomes" id="UP001236569">
    <property type="component" value="Unassembled WGS sequence"/>
</dbReference>
<name>A0ABT6YQM4_9BACT</name>
<keyword evidence="1" id="KW-0472">Membrane</keyword>
<comment type="caution">
    <text evidence="2">The sequence shown here is derived from an EMBL/GenBank/DDBJ whole genome shotgun (WGS) entry which is preliminary data.</text>
</comment>
<reference evidence="2 3" key="1">
    <citation type="submission" date="2023-05" db="EMBL/GenBank/DDBJ databases">
        <title>Novel species of genus Flectobacillus isolated from stream in China.</title>
        <authorList>
            <person name="Lu H."/>
        </authorList>
    </citation>
    <scope>NUCLEOTIDE SEQUENCE [LARGE SCALE GENOMIC DNA]</scope>
    <source>
        <strain evidence="2 3">DC10W</strain>
    </source>
</reference>
<keyword evidence="1" id="KW-1133">Transmembrane helix</keyword>
<feature type="transmembrane region" description="Helical" evidence="1">
    <location>
        <begin position="109"/>
        <end position="131"/>
    </location>
</feature>
<evidence type="ECO:0000313" key="3">
    <source>
        <dbReference type="Proteomes" id="UP001236569"/>
    </source>
</evidence>
<organism evidence="2 3">
    <name type="scientific">Flectobacillus longus</name>
    <dbReference type="NCBI Taxonomy" id="2984207"/>
    <lineage>
        <taxon>Bacteria</taxon>
        <taxon>Pseudomonadati</taxon>
        <taxon>Bacteroidota</taxon>
        <taxon>Cytophagia</taxon>
        <taxon>Cytophagales</taxon>
        <taxon>Flectobacillaceae</taxon>
        <taxon>Flectobacillus</taxon>
    </lineage>
</organism>
<dbReference type="RefSeq" id="WP_283370714.1">
    <property type="nucleotide sequence ID" value="NZ_JASHID010000011.1"/>
</dbReference>